<sequence>MNFWETLWSIVVFFLFLSYLILLFQIVGDIFRDQTQKGWVKAAWIFFLLVLPLLTALVYLIVRGEGMAQRQVNAVQTAQHEAETYIREVARPLSPAEQIAAAKALLDEGTIDANEFVALKAKALA</sequence>
<dbReference type="GO" id="GO:0005886">
    <property type="term" value="C:plasma membrane"/>
    <property type="evidence" value="ECO:0007669"/>
    <property type="project" value="UniProtKB-SubCell"/>
</dbReference>
<dbReference type="EMBL" id="FNTV01000002">
    <property type="protein sequence ID" value="SEF13111.1"/>
    <property type="molecule type" value="Genomic_DNA"/>
</dbReference>
<keyword evidence="4 6" id="KW-1133">Transmembrane helix</keyword>
<name>A0A1H5PJ73_9MICC</name>
<dbReference type="AlphaFoldDB" id="A0A1H5PJ73"/>
<comment type="subcellular location">
    <subcellularLocation>
        <location evidence="1">Cell membrane</location>
        <topology evidence="1">Multi-pass membrane protein</topology>
    </subcellularLocation>
</comment>
<evidence type="ECO:0000256" key="4">
    <source>
        <dbReference type="ARBA" id="ARBA00022989"/>
    </source>
</evidence>
<feature type="domain" description="Cardiolipin synthase N-terminal" evidence="7">
    <location>
        <begin position="20"/>
        <end position="63"/>
    </location>
</feature>
<protein>
    <submittedName>
        <fullName evidence="8">Phospholipase_D-nuclease N-terminal</fullName>
    </submittedName>
</protein>
<evidence type="ECO:0000256" key="2">
    <source>
        <dbReference type="ARBA" id="ARBA00022475"/>
    </source>
</evidence>
<proteinExistence type="predicted"/>
<keyword evidence="5 6" id="KW-0472">Membrane</keyword>
<evidence type="ECO:0000259" key="7">
    <source>
        <dbReference type="Pfam" id="PF13396"/>
    </source>
</evidence>
<evidence type="ECO:0000313" key="8">
    <source>
        <dbReference type="EMBL" id="SEF13111.1"/>
    </source>
</evidence>
<dbReference type="RefSeq" id="WP_074713796.1">
    <property type="nucleotide sequence ID" value="NZ_FNTV01000002.1"/>
</dbReference>
<feature type="transmembrane region" description="Helical" evidence="6">
    <location>
        <begin position="6"/>
        <end position="27"/>
    </location>
</feature>
<reference evidence="8 9" key="1">
    <citation type="submission" date="2016-10" db="EMBL/GenBank/DDBJ databases">
        <authorList>
            <person name="de Groot N.N."/>
        </authorList>
    </citation>
    <scope>NUCLEOTIDE SEQUENCE [LARGE SCALE GENOMIC DNA]</scope>
    <source>
        <strain evidence="8 9">DSM 22274</strain>
    </source>
</reference>
<dbReference type="InterPro" id="IPR027379">
    <property type="entry name" value="CLS_N"/>
</dbReference>
<keyword evidence="3 6" id="KW-0812">Transmembrane</keyword>
<dbReference type="Proteomes" id="UP000182725">
    <property type="component" value="Unassembled WGS sequence"/>
</dbReference>
<feature type="transmembrane region" description="Helical" evidence="6">
    <location>
        <begin position="39"/>
        <end position="62"/>
    </location>
</feature>
<organism evidence="8 9">
    <name type="scientific">Arthrobacter alpinus</name>
    <dbReference type="NCBI Taxonomy" id="656366"/>
    <lineage>
        <taxon>Bacteria</taxon>
        <taxon>Bacillati</taxon>
        <taxon>Actinomycetota</taxon>
        <taxon>Actinomycetes</taxon>
        <taxon>Micrococcales</taxon>
        <taxon>Micrococcaceae</taxon>
        <taxon>Arthrobacter</taxon>
    </lineage>
</organism>
<evidence type="ECO:0000256" key="5">
    <source>
        <dbReference type="ARBA" id="ARBA00023136"/>
    </source>
</evidence>
<dbReference type="Pfam" id="PF13396">
    <property type="entry name" value="PLDc_N"/>
    <property type="match status" value="1"/>
</dbReference>
<evidence type="ECO:0000256" key="3">
    <source>
        <dbReference type="ARBA" id="ARBA00022692"/>
    </source>
</evidence>
<evidence type="ECO:0000256" key="1">
    <source>
        <dbReference type="ARBA" id="ARBA00004651"/>
    </source>
</evidence>
<evidence type="ECO:0000256" key="6">
    <source>
        <dbReference type="SAM" id="Phobius"/>
    </source>
</evidence>
<keyword evidence="2" id="KW-1003">Cell membrane</keyword>
<gene>
    <name evidence="8" type="ORF">SAMN04489740_4333</name>
</gene>
<accession>A0A1H5PJ73</accession>
<evidence type="ECO:0000313" key="9">
    <source>
        <dbReference type="Proteomes" id="UP000182725"/>
    </source>
</evidence>